<keyword evidence="3" id="KW-1185">Reference proteome</keyword>
<name>A0ABD0JGY5_9CAEN</name>
<reference evidence="2 3" key="1">
    <citation type="journal article" date="2023" name="Sci. Data">
        <title>Genome assembly of the Korean intertidal mud-creeper Batillaria attramentaria.</title>
        <authorList>
            <person name="Patra A.K."/>
            <person name="Ho P.T."/>
            <person name="Jun S."/>
            <person name="Lee S.J."/>
            <person name="Kim Y."/>
            <person name="Won Y.J."/>
        </authorList>
    </citation>
    <scope>NUCLEOTIDE SEQUENCE [LARGE SCALE GENOMIC DNA]</scope>
    <source>
        <strain evidence="2">Wonlab-2016</strain>
    </source>
</reference>
<protein>
    <submittedName>
        <fullName evidence="2">Uncharacterized protein</fullName>
    </submittedName>
</protein>
<dbReference type="InterPro" id="IPR027417">
    <property type="entry name" value="P-loop_NTPase"/>
</dbReference>
<dbReference type="Proteomes" id="UP001519460">
    <property type="component" value="Unassembled WGS sequence"/>
</dbReference>
<proteinExistence type="predicted"/>
<feature type="compositionally biased region" description="Low complexity" evidence="1">
    <location>
        <begin position="863"/>
        <end position="877"/>
    </location>
</feature>
<feature type="region of interest" description="Disordered" evidence="1">
    <location>
        <begin position="176"/>
        <end position="238"/>
    </location>
</feature>
<feature type="compositionally biased region" description="Basic and acidic residues" evidence="1">
    <location>
        <begin position="193"/>
        <end position="203"/>
    </location>
</feature>
<sequence length="916" mass="101977">MLENPGSEDPHKIFIKWTIQQVERLYPNVASVAYAVPHFPIGEHTDKPCSIGEKETAYFKEFKENAVQDSQSRGDRAQRLVGRAFRILNEILEREKQCSTMFIMSQLCYDNMLAVLRRPQALLVHNTCTKVLEKCPFYINIPTDELKTRGELDLMVLHREKGALFVQIKSVQSAEEQKKASENTQSNGSNGAKKLEDVTDAKRASRVLSESGEQTGKPDRKATKNKDPKETIRGRVTSAENQLEKDVKIFRCIMEAPSGKTSGPPCQVIRVVALPNLSNQDLEDAGVERKKDIFYLLEEDLFEEDMNVSESESILDKFREWWDSIPDSPTPMELDLMKEIVGKYIGPLSIVMTDKDGNERERLRHFRDCVCLTGSLLERWMLNARQKEILRKESKKRQRVYLSGPPGSGKTLLLVLKGRAFLAESDKHNVIVLNMYRGAQGRAIGKVIFDAVTGNLDGSCKQRVHHVRVNVSEDVQTFVKKIKDLSKNKGFGMGEAFFIVDEICVEDYWQDILVTFGESGEFSDSSVWCAGLFSQKPTGFEEHPLYLVHRCPPSVQNLLYHVDWDDTRKEQYKRDAEAAQMPTNGPIPLCIRHEVHAPVSVTECRQCAKELAQVLKNEKLVAGVTVGEGSQGDGGACAEPAVKDTDPTDDNAKMRVAILVNLPRTLYQQDGGYIEASRKQHKAYMEHVDGCPFIKALTEEGINVAVKKELACMELTPDANEKCFATWLYNFEGLEADIVIFLPGDTPRSRSGDAGCSVSVGRGLSASTAESAGYSTKETGTPDKSSGTPDTTYHSAVEPRDLDTKDHPTTRDATESPQLESGGTDRAEPEREIPAPGLKRTESEGNRDRPYMPSARDESTGASRHSTSGTCDSSSSLSTASLSWRLGDIARYSSWDKTNVMVAGSRCLALLILIVP</sequence>
<feature type="compositionally biased region" description="Basic and acidic residues" evidence="1">
    <location>
        <begin position="823"/>
        <end position="859"/>
    </location>
</feature>
<evidence type="ECO:0000313" key="3">
    <source>
        <dbReference type="Proteomes" id="UP001519460"/>
    </source>
</evidence>
<dbReference type="AlphaFoldDB" id="A0ABD0JGY5"/>
<accession>A0ABD0JGY5</accession>
<dbReference type="SUPFAM" id="SSF52540">
    <property type="entry name" value="P-loop containing nucleoside triphosphate hydrolases"/>
    <property type="match status" value="2"/>
</dbReference>
<comment type="caution">
    <text evidence="2">The sequence shown here is derived from an EMBL/GenBank/DDBJ whole genome shotgun (WGS) entry which is preliminary data.</text>
</comment>
<feature type="region of interest" description="Disordered" evidence="1">
    <location>
        <begin position="767"/>
        <end position="877"/>
    </location>
</feature>
<feature type="compositionally biased region" description="Basic and acidic residues" evidence="1">
    <location>
        <begin position="797"/>
        <end position="814"/>
    </location>
</feature>
<evidence type="ECO:0000256" key="1">
    <source>
        <dbReference type="SAM" id="MobiDB-lite"/>
    </source>
</evidence>
<dbReference type="EMBL" id="JACVVK020000448">
    <property type="protein sequence ID" value="KAK7474078.1"/>
    <property type="molecule type" value="Genomic_DNA"/>
</dbReference>
<organism evidence="2 3">
    <name type="scientific">Batillaria attramentaria</name>
    <dbReference type="NCBI Taxonomy" id="370345"/>
    <lineage>
        <taxon>Eukaryota</taxon>
        <taxon>Metazoa</taxon>
        <taxon>Spiralia</taxon>
        <taxon>Lophotrochozoa</taxon>
        <taxon>Mollusca</taxon>
        <taxon>Gastropoda</taxon>
        <taxon>Caenogastropoda</taxon>
        <taxon>Sorbeoconcha</taxon>
        <taxon>Cerithioidea</taxon>
        <taxon>Batillariidae</taxon>
        <taxon>Batillaria</taxon>
    </lineage>
</organism>
<evidence type="ECO:0000313" key="2">
    <source>
        <dbReference type="EMBL" id="KAK7474078.1"/>
    </source>
</evidence>
<dbReference type="Gene3D" id="3.40.50.300">
    <property type="entry name" value="P-loop containing nucleotide triphosphate hydrolases"/>
    <property type="match status" value="1"/>
</dbReference>
<feature type="compositionally biased region" description="Polar residues" evidence="1">
    <location>
        <begin position="767"/>
        <end position="794"/>
    </location>
</feature>
<feature type="compositionally biased region" description="Basic and acidic residues" evidence="1">
    <location>
        <begin position="216"/>
        <end position="233"/>
    </location>
</feature>
<gene>
    <name evidence="2" type="ORF">BaRGS_00034684</name>
</gene>